<dbReference type="GO" id="GO:0005739">
    <property type="term" value="C:mitochondrion"/>
    <property type="evidence" value="ECO:0007669"/>
    <property type="project" value="TreeGrafter"/>
</dbReference>
<dbReference type="AlphaFoldDB" id="A0AAN7VED7"/>
<dbReference type="PANTHER" id="PTHR18895">
    <property type="entry name" value="HEMK METHYLTRANSFERASE"/>
    <property type="match status" value="1"/>
</dbReference>
<dbReference type="PROSITE" id="PS00092">
    <property type="entry name" value="N6_MTASE"/>
    <property type="match status" value="1"/>
</dbReference>
<name>A0AAN7VED7_9COLE</name>
<keyword evidence="2" id="KW-0489">Methyltransferase</keyword>
<dbReference type="InterPro" id="IPR050320">
    <property type="entry name" value="N5-glutamine_MTase"/>
</dbReference>
<comment type="catalytic activity">
    <reaction evidence="5">
        <text>L-glutaminyl-[peptide chain release factor] + S-adenosyl-L-methionine = N(5)-methyl-L-glutaminyl-[peptide chain release factor] + S-adenosyl-L-homocysteine + H(+)</text>
        <dbReference type="Rhea" id="RHEA:42896"/>
        <dbReference type="Rhea" id="RHEA-COMP:10271"/>
        <dbReference type="Rhea" id="RHEA-COMP:10272"/>
        <dbReference type="ChEBI" id="CHEBI:15378"/>
        <dbReference type="ChEBI" id="CHEBI:30011"/>
        <dbReference type="ChEBI" id="CHEBI:57856"/>
        <dbReference type="ChEBI" id="CHEBI:59789"/>
        <dbReference type="ChEBI" id="CHEBI:61891"/>
        <dbReference type="EC" id="2.1.1.297"/>
    </reaction>
</comment>
<dbReference type="NCBIfam" id="TIGR00536">
    <property type="entry name" value="hemK_fam"/>
    <property type="match status" value="1"/>
</dbReference>
<keyword evidence="4" id="KW-0949">S-adenosyl-L-methionine</keyword>
<dbReference type="InterPro" id="IPR040758">
    <property type="entry name" value="PrmC_N"/>
</dbReference>
<organism evidence="8 9">
    <name type="scientific">Pyrocoelia pectoralis</name>
    <dbReference type="NCBI Taxonomy" id="417401"/>
    <lineage>
        <taxon>Eukaryota</taxon>
        <taxon>Metazoa</taxon>
        <taxon>Ecdysozoa</taxon>
        <taxon>Arthropoda</taxon>
        <taxon>Hexapoda</taxon>
        <taxon>Insecta</taxon>
        <taxon>Pterygota</taxon>
        <taxon>Neoptera</taxon>
        <taxon>Endopterygota</taxon>
        <taxon>Coleoptera</taxon>
        <taxon>Polyphaga</taxon>
        <taxon>Elateriformia</taxon>
        <taxon>Elateroidea</taxon>
        <taxon>Lampyridae</taxon>
        <taxon>Lampyrinae</taxon>
        <taxon>Pyrocoelia</taxon>
    </lineage>
</organism>
<dbReference type="InterPro" id="IPR004556">
    <property type="entry name" value="HemK-like"/>
</dbReference>
<feature type="domain" description="Methyltransferase small" evidence="6">
    <location>
        <begin position="179"/>
        <end position="271"/>
    </location>
</feature>
<protein>
    <recommendedName>
        <fullName evidence="1">peptide chain release factor N(5)-glutamine methyltransferase</fullName>
        <ecNumber evidence="1">2.1.1.297</ecNumber>
    </recommendedName>
</protein>
<dbReference type="InterPro" id="IPR007848">
    <property type="entry name" value="Small_mtfrase_dom"/>
</dbReference>
<dbReference type="InterPro" id="IPR019874">
    <property type="entry name" value="RF_methyltr_PrmC"/>
</dbReference>
<dbReference type="SUPFAM" id="SSF53335">
    <property type="entry name" value="S-adenosyl-L-methionine-dependent methyltransferases"/>
    <property type="match status" value="1"/>
</dbReference>
<dbReference type="Gene3D" id="3.40.50.150">
    <property type="entry name" value="Vaccinia Virus protein VP39"/>
    <property type="match status" value="1"/>
</dbReference>
<evidence type="ECO:0000256" key="4">
    <source>
        <dbReference type="ARBA" id="ARBA00022691"/>
    </source>
</evidence>
<keyword evidence="9" id="KW-1185">Reference proteome</keyword>
<evidence type="ECO:0000256" key="3">
    <source>
        <dbReference type="ARBA" id="ARBA00022679"/>
    </source>
</evidence>
<evidence type="ECO:0000313" key="8">
    <source>
        <dbReference type="EMBL" id="KAK5644021.1"/>
    </source>
</evidence>
<dbReference type="PANTHER" id="PTHR18895:SF74">
    <property type="entry name" value="MTRF1L RELEASE FACTOR GLUTAMINE METHYLTRANSFERASE"/>
    <property type="match status" value="1"/>
</dbReference>
<dbReference type="Pfam" id="PF05175">
    <property type="entry name" value="MTS"/>
    <property type="match status" value="1"/>
</dbReference>
<proteinExistence type="predicted"/>
<dbReference type="Proteomes" id="UP001329430">
    <property type="component" value="Chromosome 5"/>
</dbReference>
<dbReference type="Pfam" id="PF17827">
    <property type="entry name" value="PrmC_N"/>
    <property type="match status" value="1"/>
</dbReference>
<dbReference type="InterPro" id="IPR029063">
    <property type="entry name" value="SAM-dependent_MTases_sf"/>
</dbReference>
<evidence type="ECO:0000259" key="7">
    <source>
        <dbReference type="Pfam" id="PF17827"/>
    </source>
</evidence>
<accession>A0AAN7VED7</accession>
<evidence type="ECO:0000313" key="9">
    <source>
        <dbReference type="Proteomes" id="UP001329430"/>
    </source>
</evidence>
<dbReference type="GO" id="GO:0102559">
    <property type="term" value="F:peptide chain release factor N(5)-glutamine methyltransferase activity"/>
    <property type="evidence" value="ECO:0007669"/>
    <property type="project" value="UniProtKB-EC"/>
</dbReference>
<sequence>MFNVMYSRMKIVSFPQTKIANGNFQKMFNFVCSLMGVNKIDAVSQADYNFNTCTYSMLYSANKGSGSGTFKGNSCKKVNKVLMEWKNIFRDNNISEPKESIEHIIAHVLGSRSISSVYKNMEQILSPYQIERINEYCQKRMERLPVQYIIEEWDFRNLTLKMSPPVFIPRPETEMLVDIVLNEIYRQATDRVLEFCCGSGAISISLLKSRPDLHIIALDKSTEACELTKLNAKMHEVSNRLEVIHEDITAASFLNSVSTQYDIIVSNPPYIFENDMIHLQSEIKLYEDPAAFNGGADGLKVIKHILKASFLLLNCKGKVFLEVDPKHPPLIKSWLQENYDTKLQLGCVYKDFSGKERFVEIIKE</sequence>
<comment type="caution">
    <text evidence="8">The sequence shown here is derived from an EMBL/GenBank/DDBJ whole genome shotgun (WGS) entry which is preliminary data.</text>
</comment>
<evidence type="ECO:0000256" key="2">
    <source>
        <dbReference type="ARBA" id="ARBA00022603"/>
    </source>
</evidence>
<evidence type="ECO:0000259" key="6">
    <source>
        <dbReference type="Pfam" id="PF05175"/>
    </source>
</evidence>
<dbReference type="Gene3D" id="1.10.8.10">
    <property type="entry name" value="DNA helicase RuvA subunit, C-terminal domain"/>
    <property type="match status" value="1"/>
</dbReference>
<gene>
    <name evidence="8" type="ORF">RI129_007866</name>
</gene>
<keyword evidence="3" id="KW-0808">Transferase</keyword>
<evidence type="ECO:0000256" key="5">
    <source>
        <dbReference type="ARBA" id="ARBA00048391"/>
    </source>
</evidence>
<dbReference type="InterPro" id="IPR002052">
    <property type="entry name" value="DNA_methylase_N6_adenine_CS"/>
</dbReference>
<dbReference type="EMBL" id="JAVRBK010000005">
    <property type="protein sequence ID" value="KAK5644021.1"/>
    <property type="molecule type" value="Genomic_DNA"/>
</dbReference>
<dbReference type="GO" id="GO:0003676">
    <property type="term" value="F:nucleic acid binding"/>
    <property type="evidence" value="ECO:0007669"/>
    <property type="project" value="InterPro"/>
</dbReference>
<dbReference type="NCBIfam" id="TIGR03534">
    <property type="entry name" value="RF_mod_PrmC"/>
    <property type="match status" value="1"/>
</dbReference>
<reference evidence="8 9" key="1">
    <citation type="journal article" date="2024" name="Insects">
        <title>An Improved Chromosome-Level Genome Assembly of the Firefly Pyrocoelia pectoralis.</title>
        <authorList>
            <person name="Fu X."/>
            <person name="Meyer-Rochow V.B."/>
            <person name="Ballantyne L."/>
            <person name="Zhu X."/>
        </authorList>
    </citation>
    <scope>NUCLEOTIDE SEQUENCE [LARGE SCALE GENOMIC DNA]</scope>
    <source>
        <strain evidence="8">XCY_ONT2</strain>
    </source>
</reference>
<dbReference type="CDD" id="cd02440">
    <property type="entry name" value="AdoMet_MTases"/>
    <property type="match status" value="1"/>
</dbReference>
<dbReference type="GO" id="GO:0032259">
    <property type="term" value="P:methylation"/>
    <property type="evidence" value="ECO:0007669"/>
    <property type="project" value="UniProtKB-KW"/>
</dbReference>
<evidence type="ECO:0000256" key="1">
    <source>
        <dbReference type="ARBA" id="ARBA00012771"/>
    </source>
</evidence>
<feature type="domain" description="Release factor glutamine methyltransferase N-terminal" evidence="7">
    <location>
        <begin position="81"/>
        <end position="150"/>
    </location>
</feature>
<dbReference type="EC" id="2.1.1.297" evidence="1"/>